<evidence type="ECO:0000313" key="3">
    <source>
        <dbReference type="Proteomes" id="UP000663855"/>
    </source>
</evidence>
<dbReference type="OrthoDB" id="10476682at2759"/>
<organism evidence="1 3">
    <name type="scientific">Rotaria magnacalcarata</name>
    <dbReference type="NCBI Taxonomy" id="392030"/>
    <lineage>
        <taxon>Eukaryota</taxon>
        <taxon>Metazoa</taxon>
        <taxon>Spiralia</taxon>
        <taxon>Gnathifera</taxon>
        <taxon>Rotifera</taxon>
        <taxon>Eurotatoria</taxon>
        <taxon>Bdelloidea</taxon>
        <taxon>Philodinida</taxon>
        <taxon>Philodinidae</taxon>
        <taxon>Rotaria</taxon>
    </lineage>
</organism>
<dbReference type="Proteomes" id="UP000663834">
    <property type="component" value="Unassembled WGS sequence"/>
</dbReference>
<gene>
    <name evidence="1" type="ORF">CJN711_LOCUS6058</name>
    <name evidence="2" type="ORF">KQP761_LOCUS7157</name>
</gene>
<evidence type="ECO:0000313" key="1">
    <source>
        <dbReference type="EMBL" id="CAF1078064.1"/>
    </source>
</evidence>
<reference evidence="1" key="1">
    <citation type="submission" date="2021-02" db="EMBL/GenBank/DDBJ databases">
        <authorList>
            <person name="Nowell W R."/>
        </authorList>
    </citation>
    <scope>NUCLEOTIDE SEQUENCE</scope>
</reference>
<dbReference type="Proteomes" id="UP000663855">
    <property type="component" value="Unassembled WGS sequence"/>
</dbReference>
<proteinExistence type="predicted"/>
<accession>A0A814MDH2</accession>
<comment type="caution">
    <text evidence="1">The sequence shown here is derived from an EMBL/GenBank/DDBJ whole genome shotgun (WGS) entry which is preliminary data.</text>
</comment>
<dbReference type="EMBL" id="CAJNOW010002383">
    <property type="protein sequence ID" value="CAF1349422.1"/>
    <property type="molecule type" value="Genomic_DNA"/>
</dbReference>
<sequence>MGNTTSDSLDHSFKRLRLSHTEQLSLASPSSMSPRRKVATNIMQHFSRNLDNTVNDTIDQSPVLSCDKSILNSATTSSPYHSPQPITNKIHDGNVNLHETHIFPVESCTKSIIYNHQTDSEHGELSDEQIMMLLRLTKLIPDLSDSDIIDCLKPEYGKKGHQ</sequence>
<evidence type="ECO:0000313" key="2">
    <source>
        <dbReference type="EMBL" id="CAF1349422.1"/>
    </source>
</evidence>
<protein>
    <submittedName>
        <fullName evidence="1">Uncharacterized protein</fullName>
    </submittedName>
</protein>
<dbReference type="AlphaFoldDB" id="A0A814MDH2"/>
<dbReference type="EMBL" id="CAJNOV010001767">
    <property type="protein sequence ID" value="CAF1078064.1"/>
    <property type="molecule type" value="Genomic_DNA"/>
</dbReference>
<name>A0A814MDH2_9BILA</name>